<comment type="caution">
    <text evidence="2">The sequence shown here is derived from an EMBL/GenBank/DDBJ whole genome shotgun (WGS) entry which is preliminary data.</text>
</comment>
<gene>
    <name evidence="2" type="ORF">C772_01507</name>
</gene>
<accession>M7NH86</accession>
<feature type="transmembrane region" description="Helical" evidence="1">
    <location>
        <begin position="6"/>
        <end position="29"/>
    </location>
</feature>
<sequence>MSLETFSFFYYFVFIWGGAGMLFIAVVLIREMLQMGKKADDMEAELSKAKAIGSEESTI</sequence>
<dbReference type="EMBL" id="AOFT01000006">
    <property type="protein sequence ID" value="EMR06612.1"/>
    <property type="molecule type" value="Genomic_DNA"/>
</dbReference>
<dbReference type="AlphaFoldDB" id="M7NH86"/>
<proteinExistence type="predicted"/>
<reference evidence="2 3" key="1">
    <citation type="journal article" date="2013" name="Genome Announc.">
        <title>Draft Genome Sequence of Bhargavaea cecembensis Strain DSE10T, Isolated from a Deep-Sea Sediment Sample Collected at a Depth of 5,904 m from the Chagos-Laccadive Ridge System in the Indian Ocean.</title>
        <authorList>
            <person name="Shivaji S."/>
            <person name="Ara S."/>
            <person name="Begum Z."/>
            <person name="Ruth M."/>
            <person name="Singh A."/>
            <person name="Kumar Pinnaka A."/>
        </authorList>
    </citation>
    <scope>NUCLEOTIDE SEQUENCE [LARGE SCALE GENOMIC DNA]</scope>
    <source>
        <strain evidence="2 3">DSE10</strain>
    </source>
</reference>
<evidence type="ECO:0000313" key="2">
    <source>
        <dbReference type="EMBL" id="EMR06612.1"/>
    </source>
</evidence>
<evidence type="ECO:0008006" key="4">
    <source>
        <dbReference type="Google" id="ProtNLM"/>
    </source>
</evidence>
<evidence type="ECO:0000313" key="3">
    <source>
        <dbReference type="Proteomes" id="UP000011919"/>
    </source>
</evidence>
<keyword evidence="1" id="KW-0472">Membrane</keyword>
<keyword evidence="1" id="KW-1133">Transmembrane helix</keyword>
<organism evidence="2 3">
    <name type="scientific">Bhargavaea cecembensis DSE10</name>
    <dbReference type="NCBI Taxonomy" id="1235279"/>
    <lineage>
        <taxon>Bacteria</taxon>
        <taxon>Bacillati</taxon>
        <taxon>Bacillota</taxon>
        <taxon>Bacilli</taxon>
        <taxon>Bacillales</taxon>
        <taxon>Caryophanaceae</taxon>
        <taxon>Bhargavaea</taxon>
    </lineage>
</organism>
<dbReference type="STRING" id="1235279.C772_01507"/>
<protein>
    <recommendedName>
        <fullName evidence="4">Heme exporter protein D</fullName>
    </recommendedName>
</protein>
<dbReference type="OrthoDB" id="2991536at2"/>
<evidence type="ECO:0000256" key="1">
    <source>
        <dbReference type="SAM" id="Phobius"/>
    </source>
</evidence>
<keyword evidence="1" id="KW-0812">Transmembrane</keyword>
<name>M7NH86_9BACL</name>
<dbReference type="RefSeq" id="WP_008298747.1">
    <property type="nucleotide sequence ID" value="NZ_AOFT01000006.1"/>
</dbReference>
<keyword evidence="3" id="KW-1185">Reference proteome</keyword>
<dbReference type="Proteomes" id="UP000011919">
    <property type="component" value="Unassembled WGS sequence"/>
</dbReference>